<dbReference type="AlphaFoldDB" id="A0A7H0HUC0"/>
<dbReference type="KEGG" id="sgj:IAG43_15315"/>
<evidence type="ECO:0000313" key="2">
    <source>
        <dbReference type="Proteomes" id="UP000516230"/>
    </source>
</evidence>
<sequence>MSSLSGNLLTLYKIKQDGSFRDQQELLHQLRELEAGNAQQRTLQNESQAARDRVHEAAIDHSYEIERDWRQARIGIEVKAIQDKMDRDLTEAPFSYTSNDFYALVHDATRGGEVPALLVAPFVRDNLSGQENADGPHSFRVAIRRKWLQSPWSSDLVSLDGALKRPLISTDVDILHIQRALRDLPVILVYGEVQSSSRVWPALCAWNIVDSPELRSVQVNFPPVPLPGVNQQNPPDSDSILAFEDELGGSTAITAGLIAEWFHLVKYGRIPRLHTLIPVALNSERRVIAAGLAASFEVALERGRVDIVSARVGQASVYLDVGLRAQAISAASQALAATESGTAHAATQSIRRLAEVLDTLGLPDEANRARLALEAAARRAILRNFGWGS</sequence>
<protein>
    <submittedName>
        <fullName evidence="1">Uncharacterized protein</fullName>
    </submittedName>
</protein>
<accession>A0A7H0HUC0</accession>
<proteinExistence type="predicted"/>
<reference evidence="1 2" key="1">
    <citation type="submission" date="2020-08" db="EMBL/GenBank/DDBJ databases">
        <title>A novel species.</title>
        <authorList>
            <person name="Gao J."/>
        </authorList>
    </citation>
    <scope>NUCLEOTIDE SEQUENCE [LARGE SCALE GENOMIC DNA]</scope>
    <source>
        <strain evidence="1 2">CRPJ-33</strain>
    </source>
</reference>
<dbReference type="EMBL" id="CP060825">
    <property type="protein sequence ID" value="QNP64136.1"/>
    <property type="molecule type" value="Genomic_DNA"/>
</dbReference>
<dbReference type="RefSeq" id="WP_187741280.1">
    <property type="nucleotide sequence ID" value="NZ_CP060825.1"/>
</dbReference>
<gene>
    <name evidence="1" type="ORF">IAG43_15315</name>
</gene>
<evidence type="ECO:0000313" key="1">
    <source>
        <dbReference type="EMBL" id="QNP64136.1"/>
    </source>
</evidence>
<dbReference type="Proteomes" id="UP000516230">
    <property type="component" value="Chromosome"/>
</dbReference>
<name>A0A7H0HUC0_9ACTN</name>
<organism evidence="1 2">
    <name type="scientific">Streptomyces genisteinicus</name>
    <dbReference type="NCBI Taxonomy" id="2768068"/>
    <lineage>
        <taxon>Bacteria</taxon>
        <taxon>Bacillati</taxon>
        <taxon>Actinomycetota</taxon>
        <taxon>Actinomycetes</taxon>
        <taxon>Kitasatosporales</taxon>
        <taxon>Streptomycetaceae</taxon>
        <taxon>Streptomyces</taxon>
    </lineage>
</organism>
<keyword evidence="2" id="KW-1185">Reference proteome</keyword>